<sequence length="272" mass="30900">MNWQEIFGNWVLMPRRPIGVIHFLGGAFVAAAPHLTYRRLLEFLHDQGYVIIATPFINTFDHEEIAETVLWSFNRALQVLHDRQNLARNLPIYGMGHSMGCKLHLLIGSLFESVERSGNMLLSFNNFAAKEAIPFMEQMSTVPMLNQFSSTMPLTEFVPSPEETNRIITKQYLVQRNLLIKFANDNLDQSLSLARLLEDIAPGMITTQRLRGNHLTPLGQGMKFQMGGAFSSIDAVGNLFQQEFFKELAQVEQTIIRWLNPAPPANLAQPDW</sequence>
<name>A0A928VQ99_9CYAN</name>
<dbReference type="PANTHER" id="PTHR34127:SF1">
    <property type="entry name" value="OS04G0405600 PROTEIN"/>
    <property type="match status" value="1"/>
</dbReference>
<dbReference type="InterPro" id="IPR029058">
    <property type="entry name" value="AB_hydrolase_fold"/>
</dbReference>
<dbReference type="Proteomes" id="UP000625316">
    <property type="component" value="Unassembled WGS sequence"/>
</dbReference>
<dbReference type="InterPro" id="IPR010765">
    <property type="entry name" value="DUF1350"/>
</dbReference>
<comment type="caution">
    <text evidence="2">The sequence shown here is derived from an EMBL/GenBank/DDBJ whole genome shotgun (WGS) entry which is preliminary data.</text>
</comment>
<keyword evidence="3" id="KW-1185">Reference proteome</keyword>
<keyword evidence="1" id="KW-0472">Membrane</keyword>
<keyword evidence="1" id="KW-0812">Transmembrane</keyword>
<evidence type="ECO:0000313" key="3">
    <source>
        <dbReference type="Proteomes" id="UP000625316"/>
    </source>
</evidence>
<dbReference type="SUPFAM" id="SSF53474">
    <property type="entry name" value="alpha/beta-Hydrolases"/>
    <property type="match status" value="1"/>
</dbReference>
<organism evidence="2 3">
    <name type="scientific">Romeriopsis navalis LEGE 11480</name>
    <dbReference type="NCBI Taxonomy" id="2777977"/>
    <lineage>
        <taxon>Bacteria</taxon>
        <taxon>Bacillati</taxon>
        <taxon>Cyanobacteriota</taxon>
        <taxon>Cyanophyceae</taxon>
        <taxon>Leptolyngbyales</taxon>
        <taxon>Leptolyngbyaceae</taxon>
        <taxon>Romeriopsis</taxon>
        <taxon>Romeriopsis navalis</taxon>
    </lineage>
</organism>
<proteinExistence type="predicted"/>
<protein>
    <submittedName>
        <fullName evidence="2">DUF1350 family protein</fullName>
    </submittedName>
</protein>
<dbReference type="RefSeq" id="WP_264325769.1">
    <property type="nucleotide sequence ID" value="NZ_JADEXQ010000048.1"/>
</dbReference>
<evidence type="ECO:0000313" key="2">
    <source>
        <dbReference type="EMBL" id="MBE9030941.1"/>
    </source>
</evidence>
<dbReference type="EMBL" id="JADEXQ010000048">
    <property type="protein sequence ID" value="MBE9030941.1"/>
    <property type="molecule type" value="Genomic_DNA"/>
</dbReference>
<dbReference type="PANTHER" id="PTHR34127">
    <property type="entry name" value="OS04G0405600 PROTEIN"/>
    <property type="match status" value="1"/>
</dbReference>
<reference evidence="2" key="1">
    <citation type="submission" date="2020-10" db="EMBL/GenBank/DDBJ databases">
        <authorList>
            <person name="Castelo-Branco R."/>
            <person name="Eusebio N."/>
            <person name="Adriana R."/>
            <person name="Vieira A."/>
            <person name="Brugerolle De Fraissinette N."/>
            <person name="Rezende De Castro R."/>
            <person name="Schneider M.P."/>
            <person name="Vasconcelos V."/>
            <person name="Leao P.N."/>
        </authorList>
    </citation>
    <scope>NUCLEOTIDE SEQUENCE</scope>
    <source>
        <strain evidence="2">LEGE 11480</strain>
    </source>
</reference>
<feature type="transmembrane region" description="Helical" evidence="1">
    <location>
        <begin position="20"/>
        <end position="37"/>
    </location>
</feature>
<dbReference type="AlphaFoldDB" id="A0A928VQ99"/>
<accession>A0A928VQ99</accession>
<keyword evidence="1" id="KW-1133">Transmembrane helix</keyword>
<evidence type="ECO:0000256" key="1">
    <source>
        <dbReference type="SAM" id="Phobius"/>
    </source>
</evidence>
<gene>
    <name evidence="2" type="ORF">IQ266_14485</name>
</gene>
<dbReference type="Pfam" id="PF07082">
    <property type="entry name" value="DUF1350"/>
    <property type="match status" value="1"/>
</dbReference>